<protein>
    <submittedName>
        <fullName evidence="2">Uncharacterized protein</fullName>
    </submittedName>
</protein>
<evidence type="ECO:0000313" key="2">
    <source>
        <dbReference type="EMBL" id="GIY40786.1"/>
    </source>
</evidence>
<feature type="compositionally biased region" description="Basic and acidic residues" evidence="1">
    <location>
        <begin position="68"/>
        <end position="82"/>
    </location>
</feature>
<evidence type="ECO:0000256" key="1">
    <source>
        <dbReference type="SAM" id="MobiDB-lite"/>
    </source>
</evidence>
<proteinExistence type="predicted"/>
<evidence type="ECO:0000313" key="3">
    <source>
        <dbReference type="Proteomes" id="UP001054837"/>
    </source>
</evidence>
<name>A0AAV4T625_9ARAC</name>
<keyword evidence="3" id="KW-1185">Reference proteome</keyword>
<comment type="caution">
    <text evidence="2">The sequence shown here is derived from an EMBL/GenBank/DDBJ whole genome shotgun (WGS) entry which is preliminary data.</text>
</comment>
<sequence>MDVGSQEQKAKWQLHLNLKFGRDVYVIGLDRVLNHKGVEVIHLEYKLTVVALDDSFEATNSKSSFSRDGSKNEESEKSCCWM</sequence>
<gene>
    <name evidence="2" type="ORF">CDAR_472761</name>
</gene>
<feature type="region of interest" description="Disordered" evidence="1">
    <location>
        <begin position="59"/>
        <end position="82"/>
    </location>
</feature>
<dbReference type="Proteomes" id="UP001054837">
    <property type="component" value="Unassembled WGS sequence"/>
</dbReference>
<organism evidence="2 3">
    <name type="scientific">Caerostris darwini</name>
    <dbReference type="NCBI Taxonomy" id="1538125"/>
    <lineage>
        <taxon>Eukaryota</taxon>
        <taxon>Metazoa</taxon>
        <taxon>Ecdysozoa</taxon>
        <taxon>Arthropoda</taxon>
        <taxon>Chelicerata</taxon>
        <taxon>Arachnida</taxon>
        <taxon>Araneae</taxon>
        <taxon>Araneomorphae</taxon>
        <taxon>Entelegynae</taxon>
        <taxon>Araneoidea</taxon>
        <taxon>Araneidae</taxon>
        <taxon>Caerostris</taxon>
    </lineage>
</organism>
<dbReference type="EMBL" id="BPLQ01008994">
    <property type="protein sequence ID" value="GIY40786.1"/>
    <property type="molecule type" value="Genomic_DNA"/>
</dbReference>
<accession>A0AAV4T625</accession>
<reference evidence="2 3" key="1">
    <citation type="submission" date="2021-06" db="EMBL/GenBank/DDBJ databases">
        <title>Caerostris darwini draft genome.</title>
        <authorList>
            <person name="Kono N."/>
            <person name="Arakawa K."/>
        </authorList>
    </citation>
    <scope>NUCLEOTIDE SEQUENCE [LARGE SCALE GENOMIC DNA]</scope>
</reference>
<dbReference type="AlphaFoldDB" id="A0AAV4T625"/>